<dbReference type="Pfam" id="PF11739">
    <property type="entry name" value="YdbH-like"/>
    <property type="match status" value="2"/>
</dbReference>
<accession>A0ABW3KHH1</accession>
<dbReference type="Proteomes" id="UP001597048">
    <property type="component" value="Unassembled WGS sequence"/>
</dbReference>
<evidence type="ECO:0000313" key="1">
    <source>
        <dbReference type="EMBL" id="MFD1008600.1"/>
    </source>
</evidence>
<proteinExistence type="predicted"/>
<comment type="caution">
    <text evidence="1">The sequence shown here is derived from an EMBL/GenBank/DDBJ whole genome shotgun (WGS) entry which is preliminary data.</text>
</comment>
<dbReference type="EMBL" id="JBHTJS010000036">
    <property type="protein sequence ID" value="MFD1008600.1"/>
    <property type="molecule type" value="Genomic_DNA"/>
</dbReference>
<reference evidence="2" key="1">
    <citation type="journal article" date="2019" name="Int. J. Syst. Evol. Microbiol.">
        <title>The Global Catalogue of Microorganisms (GCM) 10K type strain sequencing project: providing services to taxonomists for standard genome sequencing and annotation.</title>
        <authorList>
            <consortium name="The Broad Institute Genomics Platform"/>
            <consortium name="The Broad Institute Genome Sequencing Center for Infectious Disease"/>
            <person name="Wu L."/>
            <person name="Ma J."/>
        </authorList>
    </citation>
    <scope>NUCLEOTIDE SEQUENCE [LARGE SCALE GENOMIC DNA]</scope>
    <source>
        <strain evidence="2">CCUG 60525</strain>
    </source>
</reference>
<organism evidence="1 2">
    <name type="scientific">Oceanisphaera ostreae</name>
    <dbReference type="NCBI Taxonomy" id="914151"/>
    <lineage>
        <taxon>Bacteria</taxon>
        <taxon>Pseudomonadati</taxon>
        <taxon>Pseudomonadota</taxon>
        <taxon>Gammaproteobacteria</taxon>
        <taxon>Aeromonadales</taxon>
        <taxon>Aeromonadaceae</taxon>
        <taxon>Oceanisphaera</taxon>
    </lineage>
</organism>
<sequence>MRLSVTLSMPLTGLLFALWLISTPALALLPPNLQVQANLKRATVPACPKETASGLTITLDEGHLSGRLASLSLDLTCSRSQPDPHDTQTVDPADALSLLLTLPAIDFEIETLTLHLPEGVISGPAKLHHQQQHLDVLWQTDAGATQLSIMPKQSGWRWRGELPGHLLTPSLRQPVQLSGGWQPEQPFTLQVAGSLPAPLAGNWQLALNAELRQGQWQLSPRSQLTVDRLQWKNLTLKQLKLVPQGDLQLDKPWQARLSWQQGQWQQQRLPAAALQLRGEQNNPLRGTVLLELAPDLQLRGNWRYGLGDSGLNKGGLGGSSQLQGSNELALEIPTQSWSAVSVWSWLDSWLNLPVGLAPQAGQLRLSLSAPHLLDNKQPLMVQAELQDGQFGYRDMLAEQVAAKLKLLWSQKGLQSVGPQALSIAKLEIGVPITDINAALRWHQQGPWLSGLTAQALGGQLALSPMALTSKPSGELHASDISLEQILSYANVDGLTGSGQLHGRLPFAYDGGISVTQGRAHSDQGWISYKANQQLAATGEANISLGLTLGLLSDLRYDQLSATISMARTGEATVDTRLQGRAPVMGKMHPVNFNYHHQENLLQLLASLRFAQDLSEQLPARFQGESK</sequence>
<evidence type="ECO:0000313" key="2">
    <source>
        <dbReference type="Proteomes" id="UP001597048"/>
    </source>
</evidence>
<protein>
    <submittedName>
        <fullName evidence="1">YdbH domain-containing protein</fullName>
    </submittedName>
</protein>
<keyword evidence="2" id="KW-1185">Reference proteome</keyword>
<dbReference type="InterPro" id="IPR021730">
    <property type="entry name" value="YdbH"/>
</dbReference>
<name>A0ABW3KHH1_9GAMM</name>
<dbReference type="RefSeq" id="WP_379558578.1">
    <property type="nucleotide sequence ID" value="NZ_JBHTJS010000036.1"/>
</dbReference>
<gene>
    <name evidence="1" type="ORF">ACFQ1C_10585</name>
</gene>